<name>A0A1J5Q1P5_9ZZZZ</name>
<organism evidence="1">
    <name type="scientific">mine drainage metagenome</name>
    <dbReference type="NCBI Taxonomy" id="410659"/>
    <lineage>
        <taxon>unclassified sequences</taxon>
        <taxon>metagenomes</taxon>
        <taxon>ecological metagenomes</taxon>
    </lineage>
</organism>
<comment type="caution">
    <text evidence="1">The sequence shown here is derived from an EMBL/GenBank/DDBJ whole genome shotgun (WGS) entry which is preliminary data.</text>
</comment>
<gene>
    <name evidence="1" type="ORF">GALL_406690</name>
</gene>
<accession>A0A1J5Q1P5</accession>
<protein>
    <submittedName>
        <fullName evidence="1">Uncharacterized protein</fullName>
    </submittedName>
</protein>
<evidence type="ECO:0000313" key="1">
    <source>
        <dbReference type="EMBL" id="OIQ77641.1"/>
    </source>
</evidence>
<reference evidence="1" key="1">
    <citation type="submission" date="2016-10" db="EMBL/GenBank/DDBJ databases">
        <title>Sequence of Gallionella enrichment culture.</title>
        <authorList>
            <person name="Poehlein A."/>
            <person name="Muehling M."/>
            <person name="Daniel R."/>
        </authorList>
    </citation>
    <scope>NUCLEOTIDE SEQUENCE</scope>
</reference>
<dbReference type="EMBL" id="MLJW01001568">
    <property type="protein sequence ID" value="OIQ77641.1"/>
    <property type="molecule type" value="Genomic_DNA"/>
</dbReference>
<dbReference type="AlphaFoldDB" id="A0A1J5Q1P5"/>
<sequence>MHCLYAAGTRCCLNDAGFGMYLHQAYQHGDALACHHAVGIQYHHVAIIFSPATAEISDVARLAPGATLAQTVIQAATIPHLMLQSVKSLQFLLLHQRIVSIREHVDIEEGGGFALGQRFAGRA</sequence>
<proteinExistence type="predicted"/>